<name>A0A5B7KHI4_PORTR</name>
<keyword evidence="1" id="KW-1133">Transmembrane helix</keyword>
<dbReference type="AlphaFoldDB" id="A0A5B7KHI4"/>
<evidence type="ECO:0000256" key="1">
    <source>
        <dbReference type="SAM" id="Phobius"/>
    </source>
</evidence>
<comment type="caution">
    <text evidence="2">The sequence shown here is derived from an EMBL/GenBank/DDBJ whole genome shotgun (WGS) entry which is preliminary data.</text>
</comment>
<protein>
    <submittedName>
        <fullName evidence="2">Uncharacterized protein</fullName>
    </submittedName>
</protein>
<feature type="transmembrane region" description="Helical" evidence="1">
    <location>
        <begin position="20"/>
        <end position="41"/>
    </location>
</feature>
<reference evidence="2 3" key="1">
    <citation type="submission" date="2019-05" db="EMBL/GenBank/DDBJ databases">
        <title>Another draft genome of Portunus trituberculatus and its Hox gene families provides insights of decapod evolution.</title>
        <authorList>
            <person name="Jeong J.-H."/>
            <person name="Song I."/>
            <person name="Kim S."/>
            <person name="Choi T."/>
            <person name="Kim D."/>
            <person name="Ryu S."/>
            <person name="Kim W."/>
        </authorList>
    </citation>
    <scope>NUCLEOTIDE SEQUENCE [LARGE SCALE GENOMIC DNA]</scope>
    <source>
        <tissue evidence="2">Muscle</tissue>
    </source>
</reference>
<dbReference type="EMBL" id="VSRR010152527">
    <property type="protein sequence ID" value="MPD06690.1"/>
    <property type="molecule type" value="Genomic_DNA"/>
</dbReference>
<evidence type="ECO:0000313" key="3">
    <source>
        <dbReference type="Proteomes" id="UP000324222"/>
    </source>
</evidence>
<keyword evidence="1" id="KW-0812">Transmembrane</keyword>
<keyword evidence="1" id="KW-0472">Membrane</keyword>
<keyword evidence="3" id="KW-1185">Reference proteome</keyword>
<sequence length="44" mass="4677">MMAWVLTMVTAELTSMVGLAARRVTGAAAAVVVVVVIVMIFKRL</sequence>
<proteinExistence type="predicted"/>
<dbReference type="Proteomes" id="UP000324222">
    <property type="component" value="Unassembled WGS sequence"/>
</dbReference>
<organism evidence="2 3">
    <name type="scientific">Portunus trituberculatus</name>
    <name type="common">Swimming crab</name>
    <name type="synonym">Neptunus trituberculatus</name>
    <dbReference type="NCBI Taxonomy" id="210409"/>
    <lineage>
        <taxon>Eukaryota</taxon>
        <taxon>Metazoa</taxon>
        <taxon>Ecdysozoa</taxon>
        <taxon>Arthropoda</taxon>
        <taxon>Crustacea</taxon>
        <taxon>Multicrustacea</taxon>
        <taxon>Malacostraca</taxon>
        <taxon>Eumalacostraca</taxon>
        <taxon>Eucarida</taxon>
        <taxon>Decapoda</taxon>
        <taxon>Pleocyemata</taxon>
        <taxon>Brachyura</taxon>
        <taxon>Eubrachyura</taxon>
        <taxon>Portunoidea</taxon>
        <taxon>Portunidae</taxon>
        <taxon>Portuninae</taxon>
        <taxon>Portunus</taxon>
    </lineage>
</organism>
<evidence type="ECO:0000313" key="2">
    <source>
        <dbReference type="EMBL" id="MPD06690.1"/>
    </source>
</evidence>
<accession>A0A5B7KHI4</accession>
<gene>
    <name evidence="2" type="ORF">E2C01_102514</name>
</gene>